<dbReference type="InterPro" id="IPR005502">
    <property type="entry name" value="Ribosyl_crysJ1"/>
</dbReference>
<dbReference type="Gene3D" id="1.10.4080.10">
    <property type="entry name" value="ADP-ribosylation/Crystallin J1"/>
    <property type="match status" value="1"/>
</dbReference>
<keyword evidence="14" id="KW-1185">Reference proteome</keyword>
<reference evidence="13" key="2">
    <citation type="submission" date="2024-06" db="UniProtKB">
        <authorList>
            <consortium name="EnsemblMetazoa"/>
        </authorList>
    </citation>
    <scope>IDENTIFICATION</scope>
</reference>
<sequence length="413" mass="45785">MAATNVPLSTQSRVLGCLVGLAVGDTIGIPVEFMPPGSFPPVTGMTGGGRYNLSPGQWTDDTSMCLCLAESLIECNWFNPVDQLKRYQRWYQDGHLSSTGECFDIGKTVRTALNKFTGSEEFPGSVGPRAAGNGCLMRLGPVPCAFKNCHSLALRYSADSARTTHGPPAATDTCIYFAGLLLGCFEGKSKEELLADKYSPIPDYWLNNTMVPELAEVVGGSYKRKSPPDIKGSGYIIDSLEAVLWAFYHTDNFKDGCLKAVNLGDDADTVGAIFGQLGGAYYGIESIPSEWKECVSFLKLIELFSEEINNLEPKEQSGLVPFSELSEKYRNVKINFYDVLERRTHETLYRFSQPCPKQYTDLSQFDEEVERIKSEVQGALSADEDNLFILKDFESLWSSYRSKLQGRLSRKKI</sequence>
<feature type="binding site" evidence="12">
    <location>
        <position position="268"/>
    </location>
    <ligand>
        <name>Mg(2+)</name>
        <dbReference type="ChEBI" id="CHEBI:18420"/>
        <label>1</label>
    </ligand>
</feature>
<protein>
    <recommendedName>
        <fullName evidence="4">ADP-ribosylhydrolase ARH3</fullName>
        <ecNumber evidence="2">3.2.1.143</ecNumber>
    </recommendedName>
    <alternativeName>
        <fullName evidence="5">ADP-ribose glycohydrolase ARH3</fullName>
    </alternativeName>
    <alternativeName>
        <fullName evidence="6">ADP-ribosylhydrolase 3</fullName>
    </alternativeName>
    <alternativeName>
        <fullName evidence="9">O-acetyl-ADP-ribose deacetylase ARH3</fullName>
    </alternativeName>
    <alternativeName>
        <fullName evidence="10">Poly(ADP-ribose) glycohydrolase ARH3</fullName>
    </alternativeName>
    <alternativeName>
        <fullName evidence="8">[Protein ADP-ribosylarginine] hydrolase-like protein 2</fullName>
    </alternativeName>
    <alternativeName>
        <fullName evidence="7">[Protein ADP-ribosylserine] hydrolase</fullName>
    </alternativeName>
</protein>
<evidence type="ECO:0000256" key="1">
    <source>
        <dbReference type="ARBA" id="ARBA00010702"/>
    </source>
</evidence>
<dbReference type="InterPro" id="IPR036705">
    <property type="entry name" value="Ribosyl_crysJ1_sf"/>
</dbReference>
<evidence type="ECO:0000256" key="2">
    <source>
        <dbReference type="ARBA" id="ARBA00012255"/>
    </source>
</evidence>
<comment type="cofactor">
    <cofactor evidence="12">
        <name>Mg(2+)</name>
        <dbReference type="ChEBI" id="CHEBI:18420"/>
    </cofactor>
    <text evidence="12">Binds 2 magnesium ions per subunit.</text>
</comment>
<comment type="similarity">
    <text evidence="1">Belongs to the ADP-ribosylglycohydrolase family.</text>
</comment>
<dbReference type="Proteomes" id="UP000007879">
    <property type="component" value="Unassembled WGS sequence"/>
</dbReference>
<keyword evidence="12" id="KW-0479">Metal-binding</keyword>
<proteinExistence type="inferred from homology"/>
<keyword evidence="12" id="KW-0460">Magnesium</keyword>
<dbReference type="PANTHER" id="PTHR16222">
    <property type="entry name" value="ADP-RIBOSYLGLYCOHYDROLASE"/>
    <property type="match status" value="1"/>
</dbReference>
<evidence type="ECO:0000256" key="9">
    <source>
        <dbReference type="ARBA" id="ARBA00043187"/>
    </source>
</evidence>
<dbReference type="EC" id="3.2.1.143" evidence="2"/>
<evidence type="ECO:0000256" key="4">
    <source>
        <dbReference type="ARBA" id="ARBA00041057"/>
    </source>
</evidence>
<comment type="catalytic activity">
    <reaction evidence="11">
        <text>alpha-NAD(+) + H2O = ADP-D-ribose + nicotinamide + H(+)</text>
        <dbReference type="Rhea" id="RHEA:68792"/>
        <dbReference type="ChEBI" id="CHEBI:15377"/>
        <dbReference type="ChEBI" id="CHEBI:15378"/>
        <dbReference type="ChEBI" id="CHEBI:17154"/>
        <dbReference type="ChEBI" id="CHEBI:57967"/>
        <dbReference type="ChEBI" id="CHEBI:77017"/>
    </reaction>
</comment>
<evidence type="ECO:0000256" key="10">
    <source>
        <dbReference type="ARBA" id="ARBA00043193"/>
    </source>
</evidence>
<feature type="binding site" evidence="12">
    <location>
        <position position="60"/>
    </location>
    <ligand>
        <name>Mg(2+)</name>
        <dbReference type="ChEBI" id="CHEBI:18420"/>
        <label>1</label>
    </ligand>
</feature>
<feature type="binding site" evidence="12">
    <location>
        <position position="266"/>
    </location>
    <ligand>
        <name>Mg(2+)</name>
        <dbReference type="ChEBI" id="CHEBI:18420"/>
        <label>1</label>
    </ligand>
</feature>
<dbReference type="PANTHER" id="PTHR16222:SF24">
    <property type="entry name" value="ADP-RIBOSYLHYDROLASE ARH3"/>
    <property type="match status" value="1"/>
</dbReference>
<dbReference type="AlphaFoldDB" id="A0AAN0JA29"/>
<evidence type="ECO:0000256" key="6">
    <source>
        <dbReference type="ARBA" id="ARBA00042471"/>
    </source>
</evidence>
<dbReference type="GO" id="GO:0046872">
    <property type="term" value="F:metal ion binding"/>
    <property type="evidence" value="ECO:0007669"/>
    <property type="project" value="UniProtKB-KW"/>
</dbReference>
<dbReference type="KEGG" id="aqu:100636414"/>
<feature type="binding site" evidence="12">
    <location>
        <position position="59"/>
    </location>
    <ligand>
        <name>Mg(2+)</name>
        <dbReference type="ChEBI" id="CHEBI:18420"/>
        <label>1</label>
    </ligand>
</feature>
<organism evidence="13 14">
    <name type="scientific">Amphimedon queenslandica</name>
    <name type="common">Sponge</name>
    <dbReference type="NCBI Taxonomy" id="400682"/>
    <lineage>
        <taxon>Eukaryota</taxon>
        <taxon>Metazoa</taxon>
        <taxon>Porifera</taxon>
        <taxon>Demospongiae</taxon>
        <taxon>Heteroscleromorpha</taxon>
        <taxon>Haplosclerida</taxon>
        <taxon>Niphatidae</taxon>
        <taxon>Amphimedon</taxon>
    </lineage>
</organism>
<evidence type="ECO:0000256" key="12">
    <source>
        <dbReference type="PIRSR" id="PIRSR605502-1"/>
    </source>
</evidence>
<dbReference type="InterPro" id="IPR050792">
    <property type="entry name" value="ADP-ribosylglycohydrolase"/>
</dbReference>
<name>A0AAN0JA29_AMPQE</name>
<evidence type="ECO:0000256" key="8">
    <source>
        <dbReference type="ARBA" id="ARBA00042850"/>
    </source>
</evidence>
<dbReference type="GO" id="GO:0004649">
    <property type="term" value="F:poly(ADP-ribose) glycohydrolase activity"/>
    <property type="evidence" value="ECO:0007669"/>
    <property type="project" value="UniProtKB-EC"/>
</dbReference>
<dbReference type="EnsemblMetazoa" id="XM_019998300.1">
    <property type="protein sequence ID" value="XP_019853859.1"/>
    <property type="gene ID" value="LOC100636414"/>
</dbReference>
<feature type="binding site" evidence="12">
    <location>
        <position position="269"/>
    </location>
    <ligand>
        <name>Mg(2+)</name>
        <dbReference type="ChEBI" id="CHEBI:18420"/>
        <label>1</label>
    </ligand>
</feature>
<evidence type="ECO:0000256" key="7">
    <source>
        <dbReference type="ARBA" id="ARBA00042722"/>
    </source>
</evidence>
<keyword evidence="3" id="KW-0378">Hydrolase</keyword>
<dbReference type="RefSeq" id="XP_019853859.1">
    <property type="nucleotide sequence ID" value="XM_019998300.1"/>
</dbReference>
<evidence type="ECO:0000256" key="5">
    <source>
        <dbReference type="ARBA" id="ARBA00042398"/>
    </source>
</evidence>
<reference evidence="14" key="1">
    <citation type="journal article" date="2010" name="Nature">
        <title>The Amphimedon queenslandica genome and the evolution of animal complexity.</title>
        <authorList>
            <person name="Srivastava M."/>
            <person name="Simakov O."/>
            <person name="Chapman J."/>
            <person name="Fahey B."/>
            <person name="Gauthier M.E."/>
            <person name="Mitros T."/>
            <person name="Richards G.S."/>
            <person name="Conaco C."/>
            <person name="Dacre M."/>
            <person name="Hellsten U."/>
            <person name="Larroux C."/>
            <person name="Putnam N.H."/>
            <person name="Stanke M."/>
            <person name="Adamska M."/>
            <person name="Darling A."/>
            <person name="Degnan S.M."/>
            <person name="Oakley T.H."/>
            <person name="Plachetzki D.C."/>
            <person name="Zhai Y."/>
            <person name="Adamski M."/>
            <person name="Calcino A."/>
            <person name="Cummins S.F."/>
            <person name="Goodstein D.M."/>
            <person name="Harris C."/>
            <person name="Jackson D.J."/>
            <person name="Leys S.P."/>
            <person name="Shu S."/>
            <person name="Woodcroft B.J."/>
            <person name="Vervoort M."/>
            <person name="Kosik K.S."/>
            <person name="Manning G."/>
            <person name="Degnan B.M."/>
            <person name="Rokhsar D.S."/>
        </authorList>
    </citation>
    <scope>NUCLEOTIDE SEQUENCE [LARGE SCALE GENOMIC DNA]</scope>
</reference>
<evidence type="ECO:0000256" key="11">
    <source>
        <dbReference type="ARBA" id="ARBA00049015"/>
    </source>
</evidence>
<evidence type="ECO:0000313" key="13">
    <source>
        <dbReference type="EnsemblMetazoa" id="XP_019853859.1"/>
    </source>
</evidence>
<feature type="binding site" evidence="12">
    <location>
        <position position="61"/>
    </location>
    <ligand>
        <name>Mg(2+)</name>
        <dbReference type="ChEBI" id="CHEBI:18420"/>
        <label>1</label>
    </ligand>
</feature>
<dbReference type="SUPFAM" id="SSF101478">
    <property type="entry name" value="ADP-ribosylglycohydrolase"/>
    <property type="match status" value="1"/>
</dbReference>
<evidence type="ECO:0000313" key="14">
    <source>
        <dbReference type="Proteomes" id="UP000007879"/>
    </source>
</evidence>
<accession>A0AAN0JA29</accession>
<dbReference type="Pfam" id="PF03747">
    <property type="entry name" value="ADP_ribosyl_GH"/>
    <property type="match status" value="1"/>
</dbReference>
<dbReference type="GeneID" id="100636414"/>
<evidence type="ECO:0000256" key="3">
    <source>
        <dbReference type="ARBA" id="ARBA00022801"/>
    </source>
</evidence>